<keyword evidence="4" id="KW-0233">DNA recombination</keyword>
<gene>
    <name evidence="8" type="ordered locus">Hoch_2770</name>
</gene>
<feature type="domain" description="Tyr recombinase" evidence="6">
    <location>
        <begin position="190"/>
        <end position="404"/>
    </location>
</feature>
<accession>D0LNC0</accession>
<dbReference type="PROSITE" id="PS51898">
    <property type="entry name" value="TYR_RECOMBINASE"/>
    <property type="match status" value="1"/>
</dbReference>
<dbReference type="STRING" id="502025.Hoch_2770"/>
<dbReference type="RefSeq" id="WP_012827905.1">
    <property type="nucleotide sequence ID" value="NC_013440.1"/>
</dbReference>
<dbReference type="InterPro" id="IPR050808">
    <property type="entry name" value="Phage_Integrase"/>
</dbReference>
<dbReference type="Gene3D" id="1.10.443.10">
    <property type="entry name" value="Intergrase catalytic core"/>
    <property type="match status" value="1"/>
</dbReference>
<dbReference type="HOGENOM" id="CLU_631299_0_0_7"/>
<evidence type="ECO:0000256" key="1">
    <source>
        <dbReference type="ARBA" id="ARBA00008857"/>
    </source>
</evidence>
<dbReference type="GO" id="GO:0003677">
    <property type="term" value="F:DNA binding"/>
    <property type="evidence" value="ECO:0007669"/>
    <property type="project" value="UniProtKB-UniRule"/>
</dbReference>
<keyword evidence="9" id="KW-1185">Reference proteome</keyword>
<sequence>MEFKRGNSERREDRRICPQCLRHCGARERCKPCDKPTKARIRIVWTVDGKRSRKLTDAWREEDAREVLQAVEAEYWRKQRLGVARDVGGTLESAITAFEQAKKMHSGNWRSQIRKALYPLRDGLGGETIITEVSRDDLQQYLDEGLETNAPTTMRSYMTVVRCFFNWLEEEGWIRFNPSRRIKLPKAEQRRGDFLMPEQVGPMLDACFRVRPDFAPMAMAVVLGSFRKGELVNLRRQDVDLTRRWAFVLENVGDEAEEAAAWSPKTESSRRAVPLHPLLVETLRGVEPVKRPDGSLSPWMFPVSDARKRSRFRNRRGALQRAVGDRRAPDTTFFGRCLKLALAEAGISRPVTMHGLRRTFGVLLQDVGCPDSVIRQAMGHEPIGVTARHYLPRRDAVVQRWVDRIEVALPSAPYLPPVAEKPGAKTPPALYLVR</sequence>
<evidence type="ECO:0000259" key="6">
    <source>
        <dbReference type="PROSITE" id="PS51898"/>
    </source>
</evidence>
<dbReference type="InterPro" id="IPR013762">
    <property type="entry name" value="Integrase-like_cat_sf"/>
</dbReference>
<dbReference type="Gene3D" id="1.10.150.130">
    <property type="match status" value="1"/>
</dbReference>
<evidence type="ECO:0000256" key="5">
    <source>
        <dbReference type="PROSITE-ProRule" id="PRU01248"/>
    </source>
</evidence>
<evidence type="ECO:0000259" key="7">
    <source>
        <dbReference type="PROSITE" id="PS51900"/>
    </source>
</evidence>
<dbReference type="Proteomes" id="UP000001880">
    <property type="component" value="Chromosome"/>
</dbReference>
<dbReference type="PANTHER" id="PTHR30629:SF2">
    <property type="entry name" value="PROPHAGE INTEGRASE INTS-RELATED"/>
    <property type="match status" value="1"/>
</dbReference>
<evidence type="ECO:0000313" key="8">
    <source>
        <dbReference type="EMBL" id="ACY15297.1"/>
    </source>
</evidence>
<reference evidence="8 9" key="1">
    <citation type="journal article" date="2010" name="Stand. Genomic Sci.">
        <title>Complete genome sequence of Haliangium ochraceum type strain (SMP-2).</title>
        <authorList>
            <consortium name="US DOE Joint Genome Institute (JGI-PGF)"/>
            <person name="Ivanova N."/>
            <person name="Daum C."/>
            <person name="Lang E."/>
            <person name="Abt B."/>
            <person name="Kopitz M."/>
            <person name="Saunders E."/>
            <person name="Lapidus A."/>
            <person name="Lucas S."/>
            <person name="Glavina Del Rio T."/>
            <person name="Nolan M."/>
            <person name="Tice H."/>
            <person name="Copeland A."/>
            <person name="Cheng J.F."/>
            <person name="Chen F."/>
            <person name="Bruce D."/>
            <person name="Goodwin L."/>
            <person name="Pitluck S."/>
            <person name="Mavromatis K."/>
            <person name="Pati A."/>
            <person name="Mikhailova N."/>
            <person name="Chen A."/>
            <person name="Palaniappan K."/>
            <person name="Land M."/>
            <person name="Hauser L."/>
            <person name="Chang Y.J."/>
            <person name="Jeffries C.D."/>
            <person name="Detter J.C."/>
            <person name="Brettin T."/>
            <person name="Rohde M."/>
            <person name="Goker M."/>
            <person name="Bristow J."/>
            <person name="Markowitz V."/>
            <person name="Eisen J.A."/>
            <person name="Hugenholtz P."/>
            <person name="Kyrpides N.C."/>
            <person name="Klenk H.P."/>
        </authorList>
    </citation>
    <scope>NUCLEOTIDE SEQUENCE [LARGE SCALE GENOMIC DNA]</scope>
    <source>
        <strain evidence="9">DSM 14365 / CIP 107738 / JCM 11303 / AJ 13395 / SMP-2</strain>
    </source>
</reference>
<dbReference type="EMBL" id="CP001804">
    <property type="protein sequence ID" value="ACY15297.1"/>
    <property type="molecule type" value="Genomic_DNA"/>
</dbReference>
<dbReference type="KEGG" id="hoh:Hoch_2770"/>
<feature type="domain" description="Core-binding (CB)" evidence="7">
    <location>
        <begin position="89"/>
        <end position="169"/>
    </location>
</feature>
<protein>
    <submittedName>
        <fullName evidence="8">Integrase family protein</fullName>
    </submittedName>
</protein>
<evidence type="ECO:0000313" key="9">
    <source>
        <dbReference type="Proteomes" id="UP000001880"/>
    </source>
</evidence>
<proteinExistence type="inferred from homology"/>
<name>D0LNC0_HALO1</name>
<keyword evidence="3 5" id="KW-0238">DNA-binding</keyword>
<evidence type="ECO:0000256" key="4">
    <source>
        <dbReference type="ARBA" id="ARBA00023172"/>
    </source>
</evidence>
<dbReference type="Pfam" id="PF00589">
    <property type="entry name" value="Phage_integrase"/>
    <property type="match status" value="1"/>
</dbReference>
<keyword evidence="2" id="KW-0229">DNA integration</keyword>
<dbReference type="GO" id="GO:0015074">
    <property type="term" value="P:DNA integration"/>
    <property type="evidence" value="ECO:0007669"/>
    <property type="project" value="UniProtKB-KW"/>
</dbReference>
<dbReference type="eggNOG" id="COG4974">
    <property type="taxonomic scope" value="Bacteria"/>
</dbReference>
<evidence type="ECO:0000256" key="3">
    <source>
        <dbReference type="ARBA" id="ARBA00023125"/>
    </source>
</evidence>
<dbReference type="GO" id="GO:0006310">
    <property type="term" value="P:DNA recombination"/>
    <property type="evidence" value="ECO:0007669"/>
    <property type="project" value="UniProtKB-KW"/>
</dbReference>
<dbReference type="InterPro" id="IPR010998">
    <property type="entry name" value="Integrase_recombinase_N"/>
</dbReference>
<evidence type="ECO:0000256" key="2">
    <source>
        <dbReference type="ARBA" id="ARBA00022908"/>
    </source>
</evidence>
<dbReference type="SUPFAM" id="SSF56349">
    <property type="entry name" value="DNA breaking-rejoining enzymes"/>
    <property type="match status" value="1"/>
</dbReference>
<dbReference type="AlphaFoldDB" id="D0LNC0"/>
<dbReference type="InterPro" id="IPR002104">
    <property type="entry name" value="Integrase_catalytic"/>
</dbReference>
<dbReference type="PROSITE" id="PS51900">
    <property type="entry name" value="CB"/>
    <property type="match status" value="1"/>
</dbReference>
<dbReference type="OrthoDB" id="9789256at2"/>
<comment type="similarity">
    <text evidence="1">Belongs to the 'phage' integrase family.</text>
</comment>
<organism evidence="8 9">
    <name type="scientific">Haliangium ochraceum (strain DSM 14365 / JCM 11303 / SMP-2)</name>
    <dbReference type="NCBI Taxonomy" id="502025"/>
    <lineage>
        <taxon>Bacteria</taxon>
        <taxon>Pseudomonadati</taxon>
        <taxon>Myxococcota</taxon>
        <taxon>Polyangia</taxon>
        <taxon>Haliangiales</taxon>
        <taxon>Kofleriaceae</taxon>
        <taxon>Haliangium</taxon>
    </lineage>
</organism>
<dbReference type="InterPro" id="IPR011010">
    <property type="entry name" value="DNA_brk_join_enz"/>
</dbReference>
<dbReference type="InterPro" id="IPR044068">
    <property type="entry name" value="CB"/>
</dbReference>
<dbReference type="PANTHER" id="PTHR30629">
    <property type="entry name" value="PROPHAGE INTEGRASE"/>
    <property type="match status" value="1"/>
</dbReference>